<organism evidence="2 3">
    <name type="scientific">Marinobacter salarius</name>
    <dbReference type="NCBI Taxonomy" id="1420917"/>
    <lineage>
        <taxon>Bacteria</taxon>
        <taxon>Pseudomonadati</taxon>
        <taxon>Pseudomonadota</taxon>
        <taxon>Gammaproteobacteria</taxon>
        <taxon>Pseudomonadales</taxon>
        <taxon>Marinobacteraceae</taxon>
        <taxon>Marinobacter</taxon>
    </lineage>
</organism>
<reference evidence="2 3" key="1">
    <citation type="journal article" date="2014" name="Genome Announc.">
        <title>Draft Genome Sequences of Marinobacter similis A3d10T and Marinobacter salarius R9SW1T.</title>
        <authorList>
            <person name="Ivanova E.P."/>
            <person name="Ng H.J."/>
            <person name="Webb H.K."/>
            <person name="Feng G."/>
            <person name="Oshima K."/>
            <person name="Hattori M."/>
            <person name="Ohkuma M."/>
            <person name="Sergeev A.F."/>
            <person name="Mikhailov V.V."/>
            <person name="Crawford R.J."/>
            <person name="Sawabe T."/>
        </authorList>
    </citation>
    <scope>NUCLEOTIDE SEQUENCE [LARGE SCALE GENOMIC DNA]</scope>
    <source>
        <strain evidence="3">A3d10 and R9SW1</strain>
    </source>
</reference>
<dbReference type="Proteomes" id="UP000035081">
    <property type="component" value="Chromosome"/>
</dbReference>
<dbReference type="KEGG" id="msr:AU15_15725"/>
<feature type="region of interest" description="Disordered" evidence="1">
    <location>
        <begin position="36"/>
        <end position="56"/>
    </location>
</feature>
<protein>
    <submittedName>
        <fullName evidence="2">Uncharacterized protein</fullName>
    </submittedName>
</protein>
<evidence type="ECO:0000313" key="2">
    <source>
        <dbReference type="EMBL" id="AHI33285.1"/>
    </source>
</evidence>
<dbReference type="HOGENOM" id="CLU_3009008_0_0_6"/>
<evidence type="ECO:0000313" key="3">
    <source>
        <dbReference type="Proteomes" id="UP000035081"/>
    </source>
</evidence>
<gene>
    <name evidence="2" type="ORF">AU15_15725</name>
</gene>
<dbReference type="EMBL" id="CP007152">
    <property type="protein sequence ID" value="AHI33285.1"/>
    <property type="molecule type" value="Genomic_DNA"/>
</dbReference>
<sequence length="56" mass="5986">MAERRVSSIHIGLANIIASTVEGIFSSKDGVGRIGLSDCTKGHRQRRKKAGHPGKT</sequence>
<evidence type="ECO:0000256" key="1">
    <source>
        <dbReference type="SAM" id="MobiDB-lite"/>
    </source>
</evidence>
<accession>W5YW43</accession>
<dbReference type="AlphaFoldDB" id="W5YW43"/>
<proteinExistence type="predicted"/>
<name>W5YW43_9GAMM</name>
<feature type="compositionally biased region" description="Basic residues" evidence="1">
    <location>
        <begin position="42"/>
        <end position="56"/>
    </location>
</feature>